<accession>A0AAV4RG92</accession>
<sequence length="134" mass="15053">MKERGRTKRRYRSIRATRRLVNKENRGDRTDIPTGATAAAARNSIAKFSLINPHANFPEAACLSFQKPPTQGRWQRIALLEGWTFATNSTPWERNGKDTIIVLGVIGGDGVGLNSRGVLVFLKEEGEVEKKKFW</sequence>
<dbReference type="Proteomes" id="UP001054945">
    <property type="component" value="Unassembled WGS sequence"/>
</dbReference>
<reference evidence="1 2" key="1">
    <citation type="submission" date="2021-06" db="EMBL/GenBank/DDBJ databases">
        <title>Caerostris extrusa draft genome.</title>
        <authorList>
            <person name="Kono N."/>
            <person name="Arakawa K."/>
        </authorList>
    </citation>
    <scope>NUCLEOTIDE SEQUENCE [LARGE SCALE GENOMIC DNA]</scope>
</reference>
<proteinExistence type="predicted"/>
<dbReference type="AlphaFoldDB" id="A0AAV4RG92"/>
<protein>
    <recommendedName>
        <fullName evidence="3">Ribosomal protein S12</fullName>
    </recommendedName>
</protein>
<organism evidence="1 2">
    <name type="scientific">Caerostris extrusa</name>
    <name type="common">Bark spider</name>
    <name type="synonym">Caerostris bankana</name>
    <dbReference type="NCBI Taxonomy" id="172846"/>
    <lineage>
        <taxon>Eukaryota</taxon>
        <taxon>Metazoa</taxon>
        <taxon>Ecdysozoa</taxon>
        <taxon>Arthropoda</taxon>
        <taxon>Chelicerata</taxon>
        <taxon>Arachnida</taxon>
        <taxon>Araneae</taxon>
        <taxon>Araneomorphae</taxon>
        <taxon>Entelegynae</taxon>
        <taxon>Araneoidea</taxon>
        <taxon>Araneidae</taxon>
        <taxon>Caerostris</taxon>
    </lineage>
</organism>
<name>A0AAV4RG92_CAEEX</name>
<evidence type="ECO:0000313" key="1">
    <source>
        <dbReference type="EMBL" id="GIY21338.1"/>
    </source>
</evidence>
<evidence type="ECO:0008006" key="3">
    <source>
        <dbReference type="Google" id="ProtNLM"/>
    </source>
</evidence>
<evidence type="ECO:0000313" key="2">
    <source>
        <dbReference type="Proteomes" id="UP001054945"/>
    </source>
</evidence>
<comment type="caution">
    <text evidence="1">The sequence shown here is derived from an EMBL/GenBank/DDBJ whole genome shotgun (WGS) entry which is preliminary data.</text>
</comment>
<gene>
    <name evidence="1" type="ORF">CEXT_249021</name>
</gene>
<dbReference type="EMBL" id="BPLR01008004">
    <property type="protein sequence ID" value="GIY21338.1"/>
    <property type="molecule type" value="Genomic_DNA"/>
</dbReference>
<keyword evidence="2" id="KW-1185">Reference proteome</keyword>